<dbReference type="PANTHER" id="PTHR43975:SF2">
    <property type="entry name" value="EG:BACR7A4.14 PROTEIN-RELATED"/>
    <property type="match status" value="1"/>
</dbReference>
<dbReference type="CDD" id="cd05233">
    <property type="entry name" value="SDR_c"/>
    <property type="match status" value="1"/>
</dbReference>
<evidence type="ECO:0000256" key="2">
    <source>
        <dbReference type="SAM" id="Coils"/>
    </source>
</evidence>
<reference evidence="3 4" key="1">
    <citation type="submission" date="2017-05" db="EMBL/GenBank/DDBJ databases">
        <title>Genome of Chryseobacterium haifense.</title>
        <authorList>
            <person name="Newman J.D."/>
        </authorList>
    </citation>
    <scope>NUCLEOTIDE SEQUENCE [LARGE SCALE GENOMIC DNA]</scope>
    <source>
        <strain evidence="3 4">DSM 19056</strain>
    </source>
</reference>
<dbReference type="PRINTS" id="PR00081">
    <property type="entry name" value="GDHRDH"/>
</dbReference>
<gene>
    <name evidence="3" type="ORF">AP75_13390</name>
</gene>
<dbReference type="InterPro" id="IPR002347">
    <property type="entry name" value="SDR_fam"/>
</dbReference>
<name>A0A246B6L6_9FLAO</name>
<evidence type="ECO:0000313" key="4">
    <source>
        <dbReference type="Proteomes" id="UP000197587"/>
    </source>
</evidence>
<dbReference type="SUPFAM" id="SSF51735">
    <property type="entry name" value="NAD(P)-binding Rossmann-fold domains"/>
    <property type="match status" value="1"/>
</dbReference>
<comment type="caution">
    <text evidence="3">The sequence shown here is derived from an EMBL/GenBank/DDBJ whole genome shotgun (WGS) entry which is preliminary data.</text>
</comment>
<dbReference type="Gene3D" id="3.40.50.720">
    <property type="entry name" value="NAD(P)-binding Rossmann-like Domain"/>
    <property type="match status" value="1"/>
</dbReference>
<evidence type="ECO:0000256" key="1">
    <source>
        <dbReference type="ARBA" id="ARBA00006484"/>
    </source>
</evidence>
<comment type="similarity">
    <text evidence="1">Belongs to the short-chain dehydrogenases/reductases (SDR) family.</text>
</comment>
<dbReference type="FunFam" id="3.40.50.720:FF:000084">
    <property type="entry name" value="Short-chain dehydrogenase reductase"/>
    <property type="match status" value="1"/>
</dbReference>
<dbReference type="RefSeq" id="WP_031504589.1">
    <property type="nucleotide sequence ID" value="NZ_JASZ02000051.1"/>
</dbReference>
<dbReference type="PANTHER" id="PTHR43975">
    <property type="entry name" value="ZGC:101858"/>
    <property type="match status" value="1"/>
</dbReference>
<dbReference type="Proteomes" id="UP000197587">
    <property type="component" value="Unassembled WGS sequence"/>
</dbReference>
<dbReference type="Pfam" id="PF13561">
    <property type="entry name" value="adh_short_C2"/>
    <property type="match status" value="1"/>
</dbReference>
<feature type="coiled-coil region" evidence="2">
    <location>
        <begin position="36"/>
        <end position="63"/>
    </location>
</feature>
<accession>A0A246B6L6</accession>
<evidence type="ECO:0000313" key="3">
    <source>
        <dbReference type="EMBL" id="OWK97032.1"/>
    </source>
</evidence>
<dbReference type="AlphaFoldDB" id="A0A246B6L6"/>
<dbReference type="InterPro" id="IPR036291">
    <property type="entry name" value="NAD(P)-bd_dom_sf"/>
</dbReference>
<dbReference type="EMBL" id="JASZ02000051">
    <property type="protein sequence ID" value="OWK97032.1"/>
    <property type="molecule type" value="Genomic_DNA"/>
</dbReference>
<proteinExistence type="inferred from homology"/>
<protein>
    <submittedName>
        <fullName evidence="3">Short-chain dehydrogenase</fullName>
    </submittedName>
</protein>
<organism evidence="3 4">
    <name type="scientific">Kaistella haifensis DSM 19056</name>
    <dbReference type="NCBI Taxonomy" id="1450526"/>
    <lineage>
        <taxon>Bacteria</taxon>
        <taxon>Pseudomonadati</taxon>
        <taxon>Bacteroidota</taxon>
        <taxon>Flavobacteriia</taxon>
        <taxon>Flavobacteriales</taxon>
        <taxon>Weeksellaceae</taxon>
        <taxon>Chryseobacterium group</taxon>
        <taxon>Kaistella</taxon>
    </lineage>
</organism>
<sequence>MKLLENKNAVITGGSDGIGFGIARSFAENGANLILIGRETDKLENAKNELSKYETEIHILSADLSDTDEIADLAKQMLTIYPKINILVNNAGIGKFVPFSETDSSLLDLHLNMNVKAPYLLTQQLLSSLIENKGNVINISSYFAHRMLIGRTTTAYSTTKGALNSFTKSLAFEIGHLGVRVNGIAPGSILTPQFNRNLQSLPEDKQTAFHEMVKNIYPLGKIGSAEDIGKAAVFLASDQAEWITGTIIAVDGGLTTN</sequence>
<keyword evidence="2" id="KW-0175">Coiled coil</keyword>
<keyword evidence="4" id="KW-1185">Reference proteome</keyword>
<dbReference type="PRINTS" id="PR00080">
    <property type="entry name" value="SDRFAMILY"/>
</dbReference>